<gene>
    <name evidence="1" type="ORF">METZ01_LOCUS133358</name>
</gene>
<accession>A0A381YU71</accession>
<reference evidence="1" key="1">
    <citation type="submission" date="2018-05" db="EMBL/GenBank/DDBJ databases">
        <authorList>
            <person name="Lanie J.A."/>
            <person name="Ng W.-L."/>
            <person name="Kazmierczak K.M."/>
            <person name="Andrzejewski T.M."/>
            <person name="Davidsen T.M."/>
            <person name="Wayne K.J."/>
            <person name="Tettelin H."/>
            <person name="Glass J.I."/>
            <person name="Rusch D."/>
            <person name="Podicherti R."/>
            <person name="Tsui H.-C.T."/>
            <person name="Winkler M.E."/>
        </authorList>
    </citation>
    <scope>NUCLEOTIDE SEQUENCE</scope>
</reference>
<evidence type="ECO:0000313" key="1">
    <source>
        <dbReference type="EMBL" id="SVA80504.1"/>
    </source>
</evidence>
<name>A0A381YU71_9ZZZZ</name>
<protein>
    <recommendedName>
        <fullName evidence="2">Squalene cyclase C-terminal domain-containing protein</fullName>
    </recommendedName>
</protein>
<dbReference type="EMBL" id="UINC01019057">
    <property type="protein sequence ID" value="SVA80504.1"/>
    <property type="molecule type" value="Genomic_DNA"/>
</dbReference>
<organism evidence="1">
    <name type="scientific">marine metagenome</name>
    <dbReference type="NCBI Taxonomy" id="408172"/>
    <lineage>
        <taxon>unclassified sequences</taxon>
        <taxon>metagenomes</taxon>
        <taxon>ecological metagenomes</taxon>
    </lineage>
</organism>
<proteinExistence type="predicted"/>
<evidence type="ECO:0008006" key="2">
    <source>
        <dbReference type="Google" id="ProtNLM"/>
    </source>
</evidence>
<sequence>MIRLTIGFGVVGIALGLVGVWTGPSQELNAAPPQDWDPVAAAAYLDDRQAWWMEWPGAARDHGTSCVSCHTTAPYALARTALRTAPTRMPSDVERRLFENIETRVRAWQDVEPYYSDAEHRPGKSRESRGTESILNALILTNRDAQTGGFAATTRQALDHLWELQVNVGKDAGAWPWLNFGLEPWETDAAQYFGASLAGIAVGTAADSYVSTPRVQLGLAGLVAYLGGVSDSQYVFNRLHGLWATAVLGDGLTALQQQAVITDTLDLQRRDGGWSLSALGPFQRLDGTSLEPTSDGYATGLAVFVLQQAGVSMEDGRLVKGLDWLRGHQGVDGSWPASSLNKVRDPFSERGRFMRDVATAYAVLALTAGE</sequence>
<dbReference type="Gene3D" id="1.50.10.20">
    <property type="match status" value="1"/>
</dbReference>
<dbReference type="InterPro" id="IPR008930">
    <property type="entry name" value="Terpenoid_cyclase/PrenylTrfase"/>
</dbReference>
<dbReference type="SUPFAM" id="SSF48239">
    <property type="entry name" value="Terpenoid cyclases/Protein prenyltransferases"/>
    <property type="match status" value="1"/>
</dbReference>
<dbReference type="AlphaFoldDB" id="A0A381YU71"/>